<dbReference type="InterPro" id="IPR011146">
    <property type="entry name" value="HIT-like"/>
</dbReference>
<evidence type="ECO:0000259" key="2">
    <source>
        <dbReference type="PROSITE" id="PS51084"/>
    </source>
</evidence>
<accession>A0ABU0FHI1</accession>
<reference evidence="3 4" key="1">
    <citation type="submission" date="2023-07" db="EMBL/GenBank/DDBJ databases">
        <title>Genomic Encyclopedia of Type Strains, Phase IV (KMG-IV): sequencing the most valuable type-strain genomes for metagenomic binning, comparative biology and taxonomic classification.</title>
        <authorList>
            <person name="Goeker M."/>
        </authorList>
    </citation>
    <scope>NUCLEOTIDE SEQUENCE [LARGE SCALE GENOMIC DNA]</scope>
    <source>
        <strain evidence="3 4">DSM 5896</strain>
    </source>
</reference>
<name>A0ABU0FHI1_9HYPH</name>
<feature type="short sequence motif" description="Histidine triad motif" evidence="1">
    <location>
        <begin position="101"/>
        <end position="105"/>
    </location>
</feature>
<dbReference type="Proteomes" id="UP001237448">
    <property type="component" value="Unassembled WGS sequence"/>
</dbReference>
<evidence type="ECO:0000313" key="4">
    <source>
        <dbReference type="Proteomes" id="UP001237448"/>
    </source>
</evidence>
<dbReference type="Gene3D" id="3.30.428.10">
    <property type="entry name" value="HIT-like"/>
    <property type="match status" value="1"/>
</dbReference>
<dbReference type="InterPro" id="IPR036265">
    <property type="entry name" value="HIT-like_sf"/>
</dbReference>
<dbReference type="PRINTS" id="PR00332">
    <property type="entry name" value="HISTRIAD"/>
</dbReference>
<dbReference type="PANTHER" id="PTHR46648:SF1">
    <property type="entry name" value="ADENOSINE 5'-MONOPHOSPHORAMIDASE HNT1"/>
    <property type="match status" value="1"/>
</dbReference>
<evidence type="ECO:0000313" key="3">
    <source>
        <dbReference type="EMBL" id="MDQ0394045.1"/>
    </source>
</evidence>
<dbReference type="RefSeq" id="WP_307430373.1">
    <property type="nucleotide sequence ID" value="NZ_JAUSVK010000001.1"/>
</dbReference>
<dbReference type="PANTHER" id="PTHR46648">
    <property type="entry name" value="HIT FAMILY PROTEIN 1"/>
    <property type="match status" value="1"/>
</dbReference>
<keyword evidence="4" id="KW-1185">Reference proteome</keyword>
<dbReference type="PROSITE" id="PS51084">
    <property type="entry name" value="HIT_2"/>
    <property type="match status" value="1"/>
</dbReference>
<feature type="domain" description="HIT" evidence="2">
    <location>
        <begin position="9"/>
        <end position="116"/>
    </location>
</feature>
<dbReference type="InterPro" id="IPR001310">
    <property type="entry name" value="Histidine_triad_HIT"/>
</dbReference>
<sequence length="140" mass="15448">MTAYDPNNIFAKILRGEIPNHTVHEDERTLAFMDIMPVVDGHCLVIPKKPARNIFDVDPGELGYLAQVAQKVSIAACTAFGADGHTLRLHSGESGGQEVFHIHFHLLPMKTGVPLRPRVMGDHGILAQHARKIRDLMLLA</sequence>
<dbReference type="SUPFAM" id="SSF54197">
    <property type="entry name" value="HIT-like"/>
    <property type="match status" value="1"/>
</dbReference>
<comment type="caution">
    <text evidence="3">The sequence shown here is derived from an EMBL/GenBank/DDBJ whole genome shotgun (WGS) entry which is preliminary data.</text>
</comment>
<organism evidence="3 4">
    <name type="scientific">Labrys monachus</name>
    <dbReference type="NCBI Taxonomy" id="217067"/>
    <lineage>
        <taxon>Bacteria</taxon>
        <taxon>Pseudomonadati</taxon>
        <taxon>Pseudomonadota</taxon>
        <taxon>Alphaproteobacteria</taxon>
        <taxon>Hyphomicrobiales</taxon>
        <taxon>Xanthobacteraceae</taxon>
        <taxon>Labrys</taxon>
    </lineage>
</organism>
<evidence type="ECO:0000256" key="1">
    <source>
        <dbReference type="PROSITE-ProRule" id="PRU00464"/>
    </source>
</evidence>
<proteinExistence type="predicted"/>
<protein>
    <submittedName>
        <fullName evidence="3">Histidine triad (HIT) family protein</fullName>
    </submittedName>
</protein>
<gene>
    <name evidence="3" type="ORF">J3R73_003837</name>
</gene>
<dbReference type="EMBL" id="JAUSVK010000001">
    <property type="protein sequence ID" value="MDQ0394045.1"/>
    <property type="molecule type" value="Genomic_DNA"/>
</dbReference>
<dbReference type="Pfam" id="PF01230">
    <property type="entry name" value="HIT"/>
    <property type="match status" value="1"/>
</dbReference>